<accession>A0A3Q9G0F1</accession>
<dbReference type="EMBL" id="CP034587">
    <property type="protein sequence ID" value="AZQ72710.1"/>
    <property type="molecule type" value="Genomic_DNA"/>
</dbReference>
<evidence type="ECO:0000313" key="1">
    <source>
        <dbReference type="EMBL" id="AZQ72710.1"/>
    </source>
</evidence>
<reference evidence="1 2" key="1">
    <citation type="submission" date="2018-12" db="EMBL/GenBank/DDBJ databases">
        <title>The whole draft genome of Streptomyce luteoverticillatus CGMCC 15060.</title>
        <authorList>
            <person name="Feng Z."/>
            <person name="Chen G."/>
            <person name="Zhang J."/>
            <person name="Zhu H."/>
            <person name="Yu X."/>
            <person name="Zhang W."/>
            <person name="Zhang X."/>
        </authorList>
    </citation>
    <scope>NUCLEOTIDE SEQUENCE [LARGE SCALE GENOMIC DNA]</scope>
    <source>
        <strain evidence="1 2">CGMCC 15060</strain>
    </source>
</reference>
<gene>
    <name evidence="1" type="ORF">EKH77_17105</name>
</gene>
<keyword evidence="2" id="KW-1185">Reference proteome</keyword>
<protein>
    <submittedName>
        <fullName evidence="1">Uncharacterized protein</fullName>
    </submittedName>
</protein>
<dbReference type="Proteomes" id="UP000267900">
    <property type="component" value="Chromosome"/>
</dbReference>
<dbReference type="AlphaFoldDB" id="A0A3Q9G0F1"/>
<proteinExistence type="predicted"/>
<evidence type="ECO:0000313" key="2">
    <source>
        <dbReference type="Proteomes" id="UP000267900"/>
    </source>
</evidence>
<dbReference type="RefSeq" id="WP_126915228.1">
    <property type="nucleotide sequence ID" value="NZ_CP034587.1"/>
</dbReference>
<sequence>MTSIEPQPTIAEYLDTARECQEAGYPVSAWLFAEEAVELTDDPSEVTRIRAEFPRPNTSVED</sequence>
<dbReference type="OrthoDB" id="4248114at2"/>
<name>A0A3Q9G0F1_STRLT</name>
<organism evidence="1 2">
    <name type="scientific">Streptomyces luteoverticillatus</name>
    <name type="common">Streptoverticillium luteoverticillatus</name>
    <dbReference type="NCBI Taxonomy" id="66425"/>
    <lineage>
        <taxon>Bacteria</taxon>
        <taxon>Bacillati</taxon>
        <taxon>Actinomycetota</taxon>
        <taxon>Actinomycetes</taxon>
        <taxon>Kitasatosporales</taxon>
        <taxon>Streptomycetaceae</taxon>
        <taxon>Streptomyces</taxon>
    </lineage>
</organism>